<dbReference type="EMBL" id="JAAAIM010000053">
    <property type="protein sequence ID" value="KAG0296597.1"/>
    <property type="molecule type" value="Genomic_DNA"/>
</dbReference>
<organism evidence="2 3">
    <name type="scientific">Linnemannia gamsii</name>
    <dbReference type="NCBI Taxonomy" id="64522"/>
    <lineage>
        <taxon>Eukaryota</taxon>
        <taxon>Fungi</taxon>
        <taxon>Fungi incertae sedis</taxon>
        <taxon>Mucoromycota</taxon>
        <taxon>Mortierellomycotina</taxon>
        <taxon>Mortierellomycetes</taxon>
        <taxon>Mortierellales</taxon>
        <taxon>Mortierellaceae</taxon>
        <taxon>Linnemannia</taxon>
    </lineage>
</organism>
<dbReference type="InterPro" id="IPR050600">
    <property type="entry name" value="SETD3_SETD6_MTase"/>
</dbReference>
<accession>A0ABQ7KCP2</accession>
<dbReference type="Proteomes" id="UP001194696">
    <property type="component" value="Unassembled WGS sequence"/>
</dbReference>
<dbReference type="SUPFAM" id="SSF82199">
    <property type="entry name" value="SET domain"/>
    <property type="match status" value="1"/>
</dbReference>
<sequence length="586" mass="66046">MTPLASFRRWAHTNGVVSKLVPKDSKGMGVGLFLVSTDLIDPELENILDQGELLLVPQDLLLTRSRVIQFNCSHLQKSLSIIGRSTISERLAIVLFILSQRLLLEHHATSTDHHNSSNKDSEQNRHLFADYIATLPDVSTPVTLEPELVRGYLAGTLLLDSVCAKRSKLEAEFGHLSGNLGVFEDWPVRPTLENFIWADATFWSRILSFKTQWTDNGTSSDADDDMHMVPYLDFANHSANPNIRWEVDSDGLRVWAYESLLQDSHNSVVSREVFLSYGNKPNTELLFLYGFTLQNNPTELLTLAMPMDEDDPYYMPKAHSLMRWGIQPRVTIHLNQTDCPDLEELCPGLWIARQSRDLLWLYALSEDDGLSALIEEPDSKVCVIQDSADQDDEEDALEEADLVDEDIVGRLVLTINDTKVETREALESIVPKLDIFPVIKLRILVLVAQRIEYYIARIMETGDKVQKAEDIDLLRPVQYDANGHPTNVRSPSPNHGEAPVSRLGRNLGDCLVPTILEPDHTQPITNRQLEAEAQVSNLVTTMKNYRAEEMGVLVAMGDLLGEAQTQCLEESDFIQSYLARMQLQDS</sequence>
<dbReference type="Gene3D" id="3.90.1410.10">
    <property type="entry name" value="set domain protein methyltransferase, domain 1"/>
    <property type="match status" value="1"/>
</dbReference>
<reference evidence="2 3" key="1">
    <citation type="journal article" date="2020" name="Fungal Divers.">
        <title>Resolving the Mortierellaceae phylogeny through synthesis of multi-gene phylogenetics and phylogenomics.</title>
        <authorList>
            <person name="Vandepol N."/>
            <person name="Liber J."/>
            <person name="Desiro A."/>
            <person name="Na H."/>
            <person name="Kennedy M."/>
            <person name="Barry K."/>
            <person name="Grigoriev I.V."/>
            <person name="Miller A.N."/>
            <person name="O'Donnell K."/>
            <person name="Stajich J.E."/>
            <person name="Bonito G."/>
        </authorList>
    </citation>
    <scope>NUCLEOTIDE SEQUENCE [LARGE SCALE GENOMIC DNA]</scope>
    <source>
        <strain evidence="2 3">AD045</strain>
    </source>
</reference>
<evidence type="ECO:0000313" key="2">
    <source>
        <dbReference type="EMBL" id="KAG0296597.1"/>
    </source>
</evidence>
<keyword evidence="3" id="KW-1185">Reference proteome</keyword>
<dbReference type="InterPro" id="IPR046341">
    <property type="entry name" value="SET_dom_sf"/>
</dbReference>
<evidence type="ECO:0000259" key="1">
    <source>
        <dbReference type="PROSITE" id="PS50280"/>
    </source>
</evidence>
<comment type="caution">
    <text evidence="2">The sequence shown here is derived from an EMBL/GenBank/DDBJ whole genome shotgun (WGS) entry which is preliminary data.</text>
</comment>
<dbReference type="PANTHER" id="PTHR13271">
    <property type="entry name" value="UNCHARACTERIZED PUTATIVE METHYLTRANSFERASE"/>
    <property type="match status" value="1"/>
</dbReference>
<dbReference type="CDD" id="cd10527">
    <property type="entry name" value="SET_LSMT"/>
    <property type="match status" value="1"/>
</dbReference>
<gene>
    <name evidence="2" type="ORF">BGZ96_009029</name>
</gene>
<name>A0ABQ7KCP2_9FUNG</name>
<evidence type="ECO:0000313" key="3">
    <source>
        <dbReference type="Proteomes" id="UP001194696"/>
    </source>
</evidence>
<feature type="domain" description="SET" evidence="1">
    <location>
        <begin position="160"/>
        <end position="278"/>
    </location>
</feature>
<dbReference type="InterPro" id="IPR001214">
    <property type="entry name" value="SET_dom"/>
</dbReference>
<protein>
    <recommendedName>
        <fullName evidence="1">SET domain-containing protein</fullName>
    </recommendedName>
</protein>
<proteinExistence type="predicted"/>
<dbReference type="PROSITE" id="PS50280">
    <property type="entry name" value="SET"/>
    <property type="match status" value="1"/>
</dbReference>